<evidence type="ECO:0000256" key="1">
    <source>
        <dbReference type="SAM" id="MobiDB-lite"/>
    </source>
</evidence>
<accession>A0A938B2G6</accession>
<feature type="region of interest" description="Disordered" evidence="1">
    <location>
        <begin position="26"/>
        <end position="54"/>
    </location>
</feature>
<organism evidence="3 4">
    <name type="scientific">Tectimicrobiota bacterium</name>
    <dbReference type="NCBI Taxonomy" id="2528274"/>
    <lineage>
        <taxon>Bacteria</taxon>
        <taxon>Pseudomonadati</taxon>
        <taxon>Nitrospinota/Tectimicrobiota group</taxon>
        <taxon>Candidatus Tectimicrobiota</taxon>
    </lineage>
</organism>
<evidence type="ECO:0000259" key="2">
    <source>
        <dbReference type="Pfam" id="PF21173"/>
    </source>
</evidence>
<protein>
    <submittedName>
        <fullName evidence="3">TraR/DksA family transcriptional regulator</fullName>
    </submittedName>
</protein>
<reference evidence="3" key="1">
    <citation type="submission" date="2019-03" db="EMBL/GenBank/DDBJ databases">
        <title>Lake Tanganyika Metagenome-Assembled Genomes (MAGs).</title>
        <authorList>
            <person name="Tran P."/>
        </authorList>
    </citation>
    <scope>NUCLEOTIDE SEQUENCE</scope>
    <source>
        <strain evidence="3">K_DeepCast_65m_m2_066</strain>
    </source>
</reference>
<dbReference type="Pfam" id="PF21173">
    <property type="entry name" value="DksA-like_N"/>
    <property type="match status" value="1"/>
</dbReference>
<dbReference type="AlphaFoldDB" id="A0A938B2G6"/>
<name>A0A938B2G6_UNCTE</name>
<dbReference type="Proteomes" id="UP000712673">
    <property type="component" value="Unassembled WGS sequence"/>
</dbReference>
<proteinExistence type="predicted"/>
<sequence length="54" mass="6561">MDAYQELRRELTHRLVHLEGRLAQVERDRRRSTNTLDPDWEEQATVRQNDEVLD</sequence>
<feature type="non-terminal residue" evidence="3">
    <location>
        <position position="54"/>
    </location>
</feature>
<evidence type="ECO:0000313" key="3">
    <source>
        <dbReference type="EMBL" id="MBM3226062.1"/>
    </source>
</evidence>
<dbReference type="InterPro" id="IPR048487">
    <property type="entry name" value="DksA-like_N"/>
</dbReference>
<evidence type="ECO:0000313" key="4">
    <source>
        <dbReference type="Proteomes" id="UP000712673"/>
    </source>
</evidence>
<dbReference type="EMBL" id="VGLS01000775">
    <property type="protein sequence ID" value="MBM3226062.1"/>
    <property type="molecule type" value="Genomic_DNA"/>
</dbReference>
<gene>
    <name evidence="3" type="ORF">FJZ47_20025</name>
</gene>
<feature type="domain" description="DnaK suppressor protein-like N-terminal" evidence="2">
    <location>
        <begin position="9"/>
        <end position="54"/>
    </location>
</feature>
<comment type="caution">
    <text evidence="3">The sequence shown here is derived from an EMBL/GenBank/DDBJ whole genome shotgun (WGS) entry which is preliminary data.</text>
</comment>